<feature type="region of interest" description="Disordered" evidence="14">
    <location>
        <begin position="103"/>
        <end position="132"/>
    </location>
</feature>
<dbReference type="GO" id="GO:0098632">
    <property type="term" value="F:cell-cell adhesion mediator activity"/>
    <property type="evidence" value="ECO:0007669"/>
    <property type="project" value="TreeGrafter"/>
</dbReference>
<dbReference type="PROSITE" id="PS50835">
    <property type="entry name" value="IG_LIKE"/>
    <property type="match status" value="6"/>
</dbReference>
<dbReference type="FunFam" id="2.60.40.10:FF:000078">
    <property type="entry name" value="Neuronal cell adhesion molecule"/>
    <property type="match status" value="1"/>
</dbReference>
<dbReference type="PANTHER" id="PTHR44170:SF36">
    <property type="entry name" value="L1 CELL ADHESION MOLECULE"/>
    <property type="match status" value="1"/>
</dbReference>
<keyword evidence="9 15" id="KW-1133">Transmembrane helix</keyword>
<dbReference type="GO" id="GO:0007411">
    <property type="term" value="P:axon guidance"/>
    <property type="evidence" value="ECO:0007669"/>
    <property type="project" value="TreeGrafter"/>
</dbReference>
<comment type="similarity">
    <text evidence="3">Belongs to the immunoglobulin superfamily. L1/neurofascin/NgCAM family.</text>
</comment>
<evidence type="ECO:0000256" key="7">
    <source>
        <dbReference type="ARBA" id="ARBA00022737"/>
    </source>
</evidence>
<dbReference type="GO" id="GO:0030424">
    <property type="term" value="C:axon"/>
    <property type="evidence" value="ECO:0007669"/>
    <property type="project" value="TreeGrafter"/>
</dbReference>
<dbReference type="EMBL" id="JAINUF010000005">
    <property type="protein sequence ID" value="KAJ8358885.1"/>
    <property type="molecule type" value="Genomic_DNA"/>
</dbReference>
<keyword evidence="11" id="KW-1015">Disulfide bond</keyword>
<dbReference type="SMART" id="SM00060">
    <property type="entry name" value="FN3"/>
    <property type="match status" value="4"/>
</dbReference>
<evidence type="ECO:0000313" key="18">
    <source>
        <dbReference type="EMBL" id="KAJ8358885.1"/>
    </source>
</evidence>
<comment type="caution">
    <text evidence="18">The sequence shown here is derived from an EMBL/GenBank/DDBJ whole genome shotgun (WGS) entry which is preliminary data.</text>
</comment>
<evidence type="ECO:0000256" key="2">
    <source>
        <dbReference type="ARBA" id="ARBA00004479"/>
    </source>
</evidence>
<feature type="domain" description="Fibronectin type-III" evidence="17">
    <location>
        <begin position="867"/>
        <end position="961"/>
    </location>
</feature>
<dbReference type="SMART" id="SM00408">
    <property type="entry name" value="IGc2"/>
    <property type="match status" value="5"/>
</dbReference>
<dbReference type="GO" id="GO:0007420">
    <property type="term" value="P:brain development"/>
    <property type="evidence" value="ECO:0007669"/>
    <property type="project" value="TreeGrafter"/>
</dbReference>
<dbReference type="CDD" id="cd00063">
    <property type="entry name" value="FN3"/>
    <property type="match status" value="5"/>
</dbReference>
<feature type="region of interest" description="Disordered" evidence="14">
    <location>
        <begin position="846"/>
        <end position="876"/>
    </location>
</feature>
<evidence type="ECO:0000256" key="15">
    <source>
        <dbReference type="SAM" id="Phobius"/>
    </source>
</evidence>
<feature type="domain" description="Fibronectin type-III" evidence="17">
    <location>
        <begin position="1190"/>
        <end position="1283"/>
    </location>
</feature>
<dbReference type="Gene3D" id="2.60.40.10">
    <property type="entry name" value="Immunoglobulins"/>
    <property type="match status" value="11"/>
</dbReference>
<feature type="region of interest" description="Disordered" evidence="14">
    <location>
        <begin position="1385"/>
        <end position="1430"/>
    </location>
</feature>
<keyword evidence="4" id="KW-1003">Cell membrane</keyword>
<evidence type="ECO:0000256" key="1">
    <source>
        <dbReference type="ARBA" id="ARBA00004236"/>
    </source>
</evidence>
<evidence type="ECO:0000259" key="17">
    <source>
        <dbReference type="PROSITE" id="PS50853"/>
    </source>
</evidence>
<dbReference type="InterPro" id="IPR013098">
    <property type="entry name" value="Ig_I-set"/>
</dbReference>
<feature type="domain" description="Ig-like" evidence="16">
    <location>
        <begin position="422"/>
        <end position="510"/>
    </location>
</feature>
<dbReference type="FunFam" id="2.60.40.10:FF:000005">
    <property type="entry name" value="Neuronal cell adhesion molecule"/>
    <property type="match status" value="1"/>
</dbReference>
<dbReference type="InterPro" id="IPR003961">
    <property type="entry name" value="FN3_dom"/>
</dbReference>
<feature type="transmembrane region" description="Helical" evidence="15">
    <location>
        <begin position="1289"/>
        <end position="1310"/>
    </location>
</feature>
<dbReference type="SUPFAM" id="SSF49265">
    <property type="entry name" value="Fibronectin type III"/>
    <property type="match status" value="3"/>
</dbReference>
<dbReference type="Pfam" id="PF13927">
    <property type="entry name" value="Ig_3"/>
    <property type="match status" value="3"/>
</dbReference>
<keyword evidence="19" id="KW-1185">Reference proteome</keyword>
<evidence type="ECO:0000313" key="19">
    <source>
        <dbReference type="Proteomes" id="UP001152622"/>
    </source>
</evidence>
<feature type="region of interest" description="Disordered" evidence="14">
    <location>
        <begin position="1320"/>
        <end position="1360"/>
    </location>
</feature>
<evidence type="ECO:0000259" key="16">
    <source>
        <dbReference type="PROSITE" id="PS50835"/>
    </source>
</evidence>
<dbReference type="GO" id="GO:0005886">
    <property type="term" value="C:plasma membrane"/>
    <property type="evidence" value="ECO:0007669"/>
    <property type="project" value="UniProtKB-SubCell"/>
</dbReference>
<dbReference type="Proteomes" id="UP001152622">
    <property type="component" value="Chromosome 5"/>
</dbReference>
<dbReference type="Pfam" id="PF07679">
    <property type="entry name" value="I-set"/>
    <property type="match status" value="1"/>
</dbReference>
<feature type="domain" description="Ig-like" evidence="16">
    <location>
        <begin position="153"/>
        <end position="238"/>
    </location>
</feature>
<keyword evidence="12" id="KW-0325">Glycoprotein</keyword>
<sequence>MCQWAAVSVTARPRCVCGAALTAPPCRGLLPGKAGTDWWAGQRGGAISALGYINSTLPSQRPVKGKPELAADVPRDRHLTPGANLSAAWEEVTEPRTCERRLGERKEEKTHVQTERSADCPGNKARSSREGYRESSAIHIPAGYQISNLQQPPEITAQPKSYTAFPVDDITLACNASGNPPPMFRWVRNGMQFDPTTDPRTSMADNSGAFTVVSNEQAEQYQATYRCYASNELGTAVSNEVRLIIESNPILPKEKKVQMKVEEGHSVVLNCNPPFSTVPPHIHWMDKKLKHIELSERLTTGLDGSLYFANVIANDSRSDYTCNAHYIGARTILPMEAISMTVNPSGEGCSEQVLQKEEQGYQVGENASHSLDSEALPEIVRGVPSGEGETTGSESPAVATDAPCVGVAVAEEANAVVRNRQPKLMRPSEDRSSHLALRGKSLVLECIPEGLPTPSVQWVRKDGTLSASRTTKENHGRWLSFDNISENDDGEYECLATNSLGTATHSFTVSVEAAPHWTKQPESQMYAPGETVRLHCEANGIPTPNISWSINGNAISGIDQDNRRRVHGGTLILKDVEFSDTAVYQCQASNKHGTILVNTYIHVIKLPPQILTNDDVIYKVTEGQTAVLKCNTFGSPRPRLTWESLSWDSVLSNPRTSLLTSGVLQINNTAMEDGGLYTCSVVNSNLSITAQLQVFNRSVIVPLPEFLRVRSGESANITCDARIDPQLKIEQRQWRKARQKLIESSDNNYRFEGASLIIKDVQSADEGKYTCEVMTSLDMANATVSIIVVDRPDPPKNLQVIKHQDNSLTLRWSPGHHHNSPILAFIVEIEEQRYGEGNWVEEKRLGESDPTAPSELHEIPAAAPTGSPEDVRSDPAEPDTLVITWKEMDRQSFNGPGFKYKVMWKRQADKGAHWHHAEVDKPPFLVKEAGTYTPFMVKVQAVNDIGAGPALPEVTAHSGEDVPQAAPSKVHVERLESPDGLSSSVRVKWAPVPPETVRGRLLGYKIHLRWLGAQGNGVGHMKRGKRERREREREREQESRVLEVSGPKDEEVLRDLRLYSHYTLNITAFNSKGEGPHSDPHSFTTPEGKPGPPASLTFTSPNETSLTLHWTPPAQVNGVLIGYLLQYQEIDQSNEYNLLEETIPDAMVSDYTLWHLNPQSSYRFYLRGRTAAGEGTANIKEFATLLDGVAPTVITTAVGDTYVNLSWVPEDRHRNVEFHFQYQRFNGGPANISRKVNSTESFHRIEYLKAGTQYNLTVIFSNRTHWATGFKTDGPSLHEVQEGFATQGWFIGLISAIVLLLLILLILCFIKRSKGGKYSVKDKEEGQVDSEARPMKDDTFGEYSDNEEKRTPSQPSLCVESKLGSDDSLAEYGDSVDIQFNEDGSFIGQYSGHRDGPGPGGPDSSGATSPVNPSAIGPPGMVLPNSITGN</sequence>
<dbReference type="InterPro" id="IPR013151">
    <property type="entry name" value="Immunoglobulin_dom"/>
</dbReference>
<dbReference type="SMART" id="SM00409">
    <property type="entry name" value="IG"/>
    <property type="match status" value="6"/>
</dbReference>
<dbReference type="InterPro" id="IPR013783">
    <property type="entry name" value="Ig-like_fold"/>
</dbReference>
<protein>
    <recommendedName>
        <fullName evidence="20">Neural cell adhesion molecule L1</fullName>
    </recommendedName>
</protein>
<dbReference type="PROSITE" id="PS50853">
    <property type="entry name" value="FN3"/>
    <property type="match status" value="4"/>
</dbReference>
<feature type="region of interest" description="Disordered" evidence="14">
    <location>
        <begin position="1015"/>
        <end position="1043"/>
    </location>
</feature>
<keyword evidence="7" id="KW-0677">Repeat</keyword>
<evidence type="ECO:0000256" key="12">
    <source>
        <dbReference type="ARBA" id="ARBA00023180"/>
    </source>
</evidence>
<keyword evidence="10 15" id="KW-0472">Membrane</keyword>
<dbReference type="FunFam" id="2.60.40.10:FF:002563">
    <property type="entry name" value="Neural cell adhesion molecule L1"/>
    <property type="match status" value="1"/>
</dbReference>
<dbReference type="OrthoDB" id="6244967at2759"/>
<dbReference type="FunFam" id="2.60.40.10:FF:000028">
    <property type="entry name" value="Neuronal cell adhesion molecule"/>
    <property type="match status" value="1"/>
</dbReference>
<dbReference type="PANTHER" id="PTHR44170">
    <property type="entry name" value="PROTEIN SIDEKICK"/>
    <property type="match status" value="1"/>
</dbReference>
<evidence type="ECO:0000256" key="11">
    <source>
        <dbReference type="ARBA" id="ARBA00023157"/>
    </source>
</evidence>
<keyword evidence="13" id="KW-0393">Immunoglobulin domain</keyword>
<keyword evidence="5 15" id="KW-0812">Transmembrane</keyword>
<feature type="domain" description="Fibronectin type-III" evidence="17">
    <location>
        <begin position="966"/>
        <end position="1088"/>
    </location>
</feature>
<dbReference type="Pfam" id="PF00041">
    <property type="entry name" value="fn3"/>
    <property type="match status" value="2"/>
</dbReference>
<dbReference type="InterPro" id="IPR036116">
    <property type="entry name" value="FN3_sf"/>
</dbReference>
<dbReference type="InterPro" id="IPR026966">
    <property type="entry name" value="Neurofascin/L1/NrCAM_C"/>
</dbReference>
<feature type="domain" description="Ig-like" evidence="16">
    <location>
        <begin position="515"/>
        <end position="602"/>
    </location>
</feature>
<comment type="subcellular location">
    <subcellularLocation>
        <location evidence="1">Cell membrane</location>
    </subcellularLocation>
    <subcellularLocation>
        <location evidence="2">Membrane</location>
        <topology evidence="2">Single-pass type I membrane protein</topology>
    </subcellularLocation>
</comment>
<evidence type="ECO:0008006" key="20">
    <source>
        <dbReference type="Google" id="ProtNLM"/>
    </source>
</evidence>
<feature type="domain" description="Ig-like" evidence="16">
    <location>
        <begin position="702"/>
        <end position="785"/>
    </location>
</feature>
<evidence type="ECO:0000256" key="4">
    <source>
        <dbReference type="ARBA" id="ARBA00022475"/>
    </source>
</evidence>
<feature type="region of interest" description="Disordered" evidence="14">
    <location>
        <begin position="1070"/>
        <end position="1099"/>
    </location>
</feature>
<evidence type="ECO:0000256" key="14">
    <source>
        <dbReference type="SAM" id="MobiDB-lite"/>
    </source>
</evidence>
<dbReference type="InterPro" id="IPR003598">
    <property type="entry name" value="Ig_sub2"/>
</dbReference>
<dbReference type="SUPFAM" id="SSF48726">
    <property type="entry name" value="Immunoglobulin"/>
    <property type="match status" value="6"/>
</dbReference>
<dbReference type="Pfam" id="PF00047">
    <property type="entry name" value="ig"/>
    <property type="match status" value="2"/>
</dbReference>
<feature type="domain" description="Ig-like" evidence="16">
    <location>
        <begin position="608"/>
        <end position="695"/>
    </location>
</feature>
<dbReference type="InterPro" id="IPR003599">
    <property type="entry name" value="Ig_sub"/>
</dbReference>
<dbReference type="Pfam" id="PF13882">
    <property type="entry name" value="Bravo_FIGEY"/>
    <property type="match status" value="1"/>
</dbReference>
<gene>
    <name evidence="18" type="ORF">SKAU_G00154100</name>
</gene>
<organism evidence="18 19">
    <name type="scientific">Synaphobranchus kaupii</name>
    <name type="common">Kaup's arrowtooth eel</name>
    <dbReference type="NCBI Taxonomy" id="118154"/>
    <lineage>
        <taxon>Eukaryota</taxon>
        <taxon>Metazoa</taxon>
        <taxon>Chordata</taxon>
        <taxon>Craniata</taxon>
        <taxon>Vertebrata</taxon>
        <taxon>Euteleostomi</taxon>
        <taxon>Actinopterygii</taxon>
        <taxon>Neopterygii</taxon>
        <taxon>Teleostei</taxon>
        <taxon>Anguilliformes</taxon>
        <taxon>Synaphobranchidae</taxon>
        <taxon>Synaphobranchus</taxon>
    </lineage>
</organism>
<evidence type="ECO:0000256" key="3">
    <source>
        <dbReference type="ARBA" id="ARBA00008588"/>
    </source>
</evidence>
<evidence type="ECO:0000256" key="13">
    <source>
        <dbReference type="ARBA" id="ARBA00023319"/>
    </source>
</evidence>
<dbReference type="InterPro" id="IPR007110">
    <property type="entry name" value="Ig-like_dom"/>
</dbReference>
<feature type="compositionally biased region" description="Basic and acidic residues" evidence="14">
    <location>
        <begin position="1027"/>
        <end position="1043"/>
    </location>
</feature>
<feature type="domain" description="Ig-like" evidence="16">
    <location>
        <begin position="252"/>
        <end position="339"/>
    </location>
</feature>
<evidence type="ECO:0000256" key="5">
    <source>
        <dbReference type="ARBA" id="ARBA00022692"/>
    </source>
</evidence>
<evidence type="ECO:0000256" key="9">
    <source>
        <dbReference type="ARBA" id="ARBA00022989"/>
    </source>
</evidence>
<dbReference type="CDD" id="cd00096">
    <property type="entry name" value="Ig"/>
    <property type="match status" value="1"/>
</dbReference>
<keyword evidence="6" id="KW-0732">Signal</keyword>
<feature type="domain" description="Fibronectin type-III" evidence="17">
    <location>
        <begin position="1092"/>
        <end position="1188"/>
    </location>
</feature>
<proteinExistence type="inferred from homology"/>
<accession>A0A9Q1FH82</accession>
<evidence type="ECO:0000256" key="8">
    <source>
        <dbReference type="ARBA" id="ARBA00022889"/>
    </source>
</evidence>
<feature type="compositionally biased region" description="Basic and acidic residues" evidence="14">
    <location>
        <begin position="103"/>
        <end position="118"/>
    </location>
</feature>
<evidence type="ECO:0000256" key="6">
    <source>
        <dbReference type="ARBA" id="ARBA00022729"/>
    </source>
</evidence>
<dbReference type="InterPro" id="IPR036179">
    <property type="entry name" value="Ig-like_dom_sf"/>
</dbReference>
<feature type="compositionally biased region" description="Basic and acidic residues" evidence="14">
    <location>
        <begin position="1320"/>
        <end position="1339"/>
    </location>
</feature>
<reference evidence="18" key="1">
    <citation type="journal article" date="2023" name="Science">
        <title>Genome structures resolve the early diversification of teleost fishes.</title>
        <authorList>
            <person name="Parey E."/>
            <person name="Louis A."/>
            <person name="Montfort J."/>
            <person name="Bouchez O."/>
            <person name="Roques C."/>
            <person name="Iampietro C."/>
            <person name="Lluch J."/>
            <person name="Castinel A."/>
            <person name="Donnadieu C."/>
            <person name="Desvignes T."/>
            <person name="Floi Bucao C."/>
            <person name="Jouanno E."/>
            <person name="Wen M."/>
            <person name="Mejri S."/>
            <person name="Dirks R."/>
            <person name="Jansen H."/>
            <person name="Henkel C."/>
            <person name="Chen W.J."/>
            <person name="Zahm M."/>
            <person name="Cabau C."/>
            <person name="Klopp C."/>
            <person name="Thompson A.W."/>
            <person name="Robinson-Rechavi M."/>
            <person name="Braasch I."/>
            <person name="Lecointre G."/>
            <person name="Bobe J."/>
            <person name="Postlethwait J.H."/>
            <person name="Berthelot C."/>
            <person name="Roest Crollius H."/>
            <person name="Guiguen Y."/>
        </authorList>
    </citation>
    <scope>NUCLEOTIDE SEQUENCE</scope>
    <source>
        <strain evidence="18">WJC10195</strain>
    </source>
</reference>
<name>A0A9Q1FH82_SYNKA</name>
<evidence type="ECO:0000256" key="10">
    <source>
        <dbReference type="ARBA" id="ARBA00023136"/>
    </source>
</evidence>
<keyword evidence="8" id="KW-0130">Cell adhesion</keyword>